<keyword evidence="3" id="KW-1003">Cell membrane</keyword>
<feature type="transmembrane region" description="Helical" evidence="7">
    <location>
        <begin position="141"/>
        <end position="162"/>
    </location>
</feature>
<evidence type="ECO:0000313" key="9">
    <source>
        <dbReference type="EMBL" id="NHN28522.1"/>
    </source>
</evidence>
<feature type="domain" description="ABC transmembrane type-1" evidence="8">
    <location>
        <begin position="75"/>
        <end position="278"/>
    </location>
</feature>
<evidence type="ECO:0000259" key="8">
    <source>
        <dbReference type="PROSITE" id="PS50928"/>
    </source>
</evidence>
<comment type="similarity">
    <text evidence="7">Belongs to the binding-protein-dependent transport system permease family.</text>
</comment>
<keyword evidence="4 7" id="KW-0812">Transmembrane</keyword>
<evidence type="ECO:0000256" key="2">
    <source>
        <dbReference type="ARBA" id="ARBA00022448"/>
    </source>
</evidence>
<gene>
    <name evidence="9" type="ORF">G9U52_01595</name>
</gene>
<dbReference type="InterPro" id="IPR035906">
    <property type="entry name" value="MetI-like_sf"/>
</dbReference>
<evidence type="ECO:0000256" key="5">
    <source>
        <dbReference type="ARBA" id="ARBA00022989"/>
    </source>
</evidence>
<comment type="caution">
    <text evidence="9">The sequence shown here is derived from an EMBL/GenBank/DDBJ whole genome shotgun (WGS) entry which is preliminary data.</text>
</comment>
<dbReference type="PANTHER" id="PTHR43744:SF9">
    <property type="entry name" value="POLYGALACTURONAN_RHAMNOGALACTURONAN TRANSPORT SYSTEM PERMEASE PROTEIN YTCP"/>
    <property type="match status" value="1"/>
</dbReference>
<keyword evidence="10" id="KW-1185">Reference proteome</keyword>
<evidence type="ECO:0000256" key="3">
    <source>
        <dbReference type="ARBA" id="ARBA00022475"/>
    </source>
</evidence>
<keyword evidence="2 7" id="KW-0813">Transport</keyword>
<evidence type="ECO:0000256" key="4">
    <source>
        <dbReference type="ARBA" id="ARBA00022692"/>
    </source>
</evidence>
<evidence type="ECO:0000256" key="7">
    <source>
        <dbReference type="RuleBase" id="RU363032"/>
    </source>
</evidence>
<feature type="transmembrane region" description="Helical" evidence="7">
    <location>
        <begin position="71"/>
        <end position="98"/>
    </location>
</feature>
<dbReference type="SUPFAM" id="SSF161098">
    <property type="entry name" value="MetI-like"/>
    <property type="match status" value="1"/>
</dbReference>
<dbReference type="Pfam" id="PF00528">
    <property type="entry name" value="BPD_transp_1"/>
    <property type="match status" value="1"/>
</dbReference>
<feature type="transmembrane region" description="Helical" evidence="7">
    <location>
        <begin position="110"/>
        <end position="135"/>
    </location>
</feature>
<reference evidence="9" key="1">
    <citation type="submission" date="2020-03" db="EMBL/GenBank/DDBJ databases">
        <title>Draft sequencing of Paenibacilllus sp. S3N08.</title>
        <authorList>
            <person name="Kim D.-U."/>
        </authorList>
    </citation>
    <scope>NUCLEOTIDE SEQUENCE</scope>
    <source>
        <strain evidence="9">S3N08</strain>
    </source>
</reference>
<dbReference type="PANTHER" id="PTHR43744">
    <property type="entry name" value="ABC TRANSPORTER PERMEASE PROTEIN MG189-RELATED-RELATED"/>
    <property type="match status" value="1"/>
</dbReference>
<organism evidence="9 10">
    <name type="scientific">Paenibacillus agricola</name>
    <dbReference type="NCBI Taxonomy" id="2716264"/>
    <lineage>
        <taxon>Bacteria</taxon>
        <taxon>Bacillati</taxon>
        <taxon>Bacillota</taxon>
        <taxon>Bacilli</taxon>
        <taxon>Bacillales</taxon>
        <taxon>Paenibacillaceae</taxon>
        <taxon>Paenibacillus</taxon>
    </lineage>
</organism>
<dbReference type="PROSITE" id="PS50928">
    <property type="entry name" value="ABC_TM1"/>
    <property type="match status" value="1"/>
</dbReference>
<keyword evidence="6 7" id="KW-0472">Membrane</keyword>
<accession>A0ABX0IX60</accession>
<protein>
    <submittedName>
        <fullName evidence="9">Carbohydrate ABC transporter permease</fullName>
    </submittedName>
</protein>
<name>A0ABX0IX60_9BACL</name>
<dbReference type="RefSeq" id="WP_166145167.1">
    <property type="nucleotide sequence ID" value="NZ_JAAOIW010000001.1"/>
</dbReference>
<sequence>MKHRVTTGMRIFNIGNIILLAALAMTMFLPYLNILAQSFSSSKAITNGLVALWPVDFTWINYKYVFQDPTIWRAFLVSVIVTVGGTAINLVMTSSLAYPLSRQEYVGRKYIMMMILFTMIFSAPLIPVFILIKSLGLMNSLWALVVPSAISAFNFFIMRSFFMNIPTELIDSSRIDGCGELGILWKIVVPLSKPAMATMGIYYAVYHWNSYTSALYYLNDRNLYPLQIKLRQMIDTDTVSMDPNSAMFSEMLNVSPEGIKMATVFIATIPILMVYPFLQKYFVKGMMIGSVKT</sequence>
<evidence type="ECO:0000256" key="6">
    <source>
        <dbReference type="ARBA" id="ARBA00023136"/>
    </source>
</evidence>
<dbReference type="InterPro" id="IPR000515">
    <property type="entry name" value="MetI-like"/>
</dbReference>
<feature type="transmembrane region" description="Helical" evidence="7">
    <location>
        <begin position="12"/>
        <end position="32"/>
    </location>
</feature>
<feature type="transmembrane region" description="Helical" evidence="7">
    <location>
        <begin position="258"/>
        <end position="278"/>
    </location>
</feature>
<dbReference type="CDD" id="cd06261">
    <property type="entry name" value="TM_PBP2"/>
    <property type="match status" value="1"/>
</dbReference>
<evidence type="ECO:0000256" key="1">
    <source>
        <dbReference type="ARBA" id="ARBA00004651"/>
    </source>
</evidence>
<dbReference type="EMBL" id="JAAOIW010000001">
    <property type="protein sequence ID" value="NHN28522.1"/>
    <property type="molecule type" value="Genomic_DNA"/>
</dbReference>
<dbReference type="Gene3D" id="1.10.3720.10">
    <property type="entry name" value="MetI-like"/>
    <property type="match status" value="1"/>
</dbReference>
<evidence type="ECO:0000313" key="10">
    <source>
        <dbReference type="Proteomes" id="UP001165962"/>
    </source>
</evidence>
<comment type="subcellular location">
    <subcellularLocation>
        <location evidence="1 7">Cell membrane</location>
        <topology evidence="1 7">Multi-pass membrane protein</topology>
    </subcellularLocation>
</comment>
<proteinExistence type="inferred from homology"/>
<dbReference type="Proteomes" id="UP001165962">
    <property type="component" value="Unassembled WGS sequence"/>
</dbReference>
<keyword evidence="5 7" id="KW-1133">Transmembrane helix</keyword>